<dbReference type="InterPro" id="IPR018076">
    <property type="entry name" value="T2SS_GspF_dom"/>
</dbReference>
<keyword evidence="4 6" id="KW-1133">Transmembrane helix</keyword>
<keyword evidence="2" id="KW-1003">Cell membrane</keyword>
<keyword evidence="5 6" id="KW-0472">Membrane</keyword>
<comment type="caution">
    <text evidence="8">The sequence shown here is derived from an EMBL/GenBank/DDBJ whole genome shotgun (WGS) entry which is preliminary data.</text>
</comment>
<comment type="subcellular location">
    <subcellularLocation>
        <location evidence="1">Cell membrane</location>
        <topology evidence="1">Multi-pass membrane protein</topology>
    </subcellularLocation>
</comment>
<gene>
    <name evidence="8" type="ORF">HY834_05425</name>
</gene>
<protein>
    <submittedName>
        <fullName evidence="8">Type II secretion system F family protein</fullName>
    </submittedName>
</protein>
<evidence type="ECO:0000256" key="3">
    <source>
        <dbReference type="ARBA" id="ARBA00022692"/>
    </source>
</evidence>
<dbReference type="PANTHER" id="PTHR35007">
    <property type="entry name" value="INTEGRAL MEMBRANE PROTEIN-RELATED"/>
    <property type="match status" value="1"/>
</dbReference>
<proteinExistence type="predicted"/>
<dbReference type="GO" id="GO:0005886">
    <property type="term" value="C:plasma membrane"/>
    <property type="evidence" value="ECO:0007669"/>
    <property type="project" value="UniProtKB-SubCell"/>
</dbReference>
<feature type="transmembrane region" description="Helical" evidence="6">
    <location>
        <begin position="155"/>
        <end position="173"/>
    </location>
</feature>
<evidence type="ECO:0000259" key="7">
    <source>
        <dbReference type="Pfam" id="PF00482"/>
    </source>
</evidence>
<dbReference type="EMBL" id="JACRAF010000017">
    <property type="protein sequence ID" value="MBI4921168.1"/>
    <property type="molecule type" value="Genomic_DNA"/>
</dbReference>
<keyword evidence="3 6" id="KW-0812">Transmembrane</keyword>
<organism evidence="8 9">
    <name type="scientific">Devosia nanyangense</name>
    <dbReference type="NCBI Taxonomy" id="1228055"/>
    <lineage>
        <taxon>Bacteria</taxon>
        <taxon>Pseudomonadati</taxon>
        <taxon>Pseudomonadota</taxon>
        <taxon>Alphaproteobacteria</taxon>
        <taxon>Hyphomicrobiales</taxon>
        <taxon>Devosiaceae</taxon>
        <taxon>Devosia</taxon>
    </lineage>
</organism>
<accession>A0A933L1S5</accession>
<feature type="transmembrane region" description="Helical" evidence="6">
    <location>
        <begin position="123"/>
        <end position="143"/>
    </location>
</feature>
<evidence type="ECO:0000313" key="9">
    <source>
        <dbReference type="Proteomes" id="UP000782610"/>
    </source>
</evidence>
<name>A0A933L1S5_9HYPH</name>
<evidence type="ECO:0000256" key="1">
    <source>
        <dbReference type="ARBA" id="ARBA00004651"/>
    </source>
</evidence>
<evidence type="ECO:0000256" key="4">
    <source>
        <dbReference type="ARBA" id="ARBA00022989"/>
    </source>
</evidence>
<sequence length="338" mass="37584">MGAIEQLITRDFLIAALAAISAAAVVFTLGFAFLGRGGTTVKQRIKRVALEREKMRAEEMVRLRGQGPQQDQQRGTIRRVAGREYVRNVVERFSLQKAFADENTIDALARAGYRGQGPLNTYVFLRFVTPFGLFVLAFAYLSFTVFADKPLYLNAIYAVFIGLIGAYLPTLMLKNRTIKRQKSIRRAWPDALDLMLLCVEAGMSVEHAFKRVAREIGLQSPELAEELTLTTAELNFLEDRTRAYDNLGKRTGLDGVKSVMTSLIQADRYGTAVGTSLRVMAEEGRETRMMEAEKKAAALPPKLTVPLILFFLPVLFIVIIAPAIIKISMTGGFSFMGK</sequence>
<evidence type="ECO:0000256" key="5">
    <source>
        <dbReference type="ARBA" id="ARBA00023136"/>
    </source>
</evidence>
<evidence type="ECO:0000313" key="8">
    <source>
        <dbReference type="EMBL" id="MBI4921168.1"/>
    </source>
</evidence>
<reference evidence="8" key="1">
    <citation type="submission" date="2020-07" db="EMBL/GenBank/DDBJ databases">
        <title>Huge and variable diversity of episymbiotic CPR bacteria and DPANN archaea in groundwater ecosystems.</title>
        <authorList>
            <person name="He C.Y."/>
            <person name="Keren R."/>
            <person name="Whittaker M."/>
            <person name="Farag I.F."/>
            <person name="Doudna J."/>
            <person name="Cate J.H.D."/>
            <person name="Banfield J.F."/>
        </authorList>
    </citation>
    <scope>NUCLEOTIDE SEQUENCE</scope>
    <source>
        <strain evidence="8">NC_groundwater_1586_Pr3_B-0.1um_66_15</strain>
    </source>
</reference>
<feature type="domain" description="Type II secretion system protein GspF" evidence="7">
    <location>
        <begin position="192"/>
        <end position="320"/>
    </location>
</feature>
<feature type="transmembrane region" description="Helical" evidence="6">
    <location>
        <begin position="303"/>
        <end position="325"/>
    </location>
</feature>
<feature type="transmembrane region" description="Helical" evidence="6">
    <location>
        <begin position="12"/>
        <end position="34"/>
    </location>
</feature>
<dbReference type="PANTHER" id="PTHR35007:SF2">
    <property type="entry name" value="PILUS ASSEMBLE PROTEIN"/>
    <property type="match status" value="1"/>
</dbReference>
<dbReference type="AlphaFoldDB" id="A0A933L1S5"/>
<dbReference type="Proteomes" id="UP000782610">
    <property type="component" value="Unassembled WGS sequence"/>
</dbReference>
<dbReference type="Pfam" id="PF00482">
    <property type="entry name" value="T2SSF"/>
    <property type="match status" value="1"/>
</dbReference>
<evidence type="ECO:0000256" key="6">
    <source>
        <dbReference type="SAM" id="Phobius"/>
    </source>
</evidence>
<evidence type="ECO:0000256" key="2">
    <source>
        <dbReference type="ARBA" id="ARBA00022475"/>
    </source>
</evidence>